<dbReference type="EMBL" id="CQPD01000013">
    <property type="protein sequence ID" value="CNU01173.1"/>
    <property type="molecule type" value="Genomic_DNA"/>
</dbReference>
<evidence type="ECO:0000313" key="2">
    <source>
        <dbReference type="EMBL" id="CNU91198.1"/>
    </source>
</evidence>
<organism evidence="1 4">
    <name type="scientific">Salmonella enterica subsp. enterica serovar Bovismorbificans</name>
    <dbReference type="NCBI Taxonomy" id="58097"/>
    <lineage>
        <taxon>Bacteria</taxon>
        <taxon>Pseudomonadati</taxon>
        <taxon>Pseudomonadota</taxon>
        <taxon>Gammaproteobacteria</taxon>
        <taxon>Enterobacterales</taxon>
        <taxon>Enterobacteriaceae</taxon>
        <taxon>Salmonella</taxon>
    </lineage>
</organism>
<proteinExistence type="predicted"/>
<accession>A0A655C845</accession>
<evidence type="ECO:0000313" key="1">
    <source>
        <dbReference type="EMBL" id="CNU01173.1"/>
    </source>
</evidence>
<evidence type="ECO:0000313" key="4">
    <source>
        <dbReference type="Proteomes" id="UP000042394"/>
    </source>
</evidence>
<dbReference type="AlphaFoldDB" id="A0A655C845"/>
<reference evidence="3 4" key="1">
    <citation type="submission" date="2015-03" db="EMBL/GenBank/DDBJ databases">
        <authorList>
            <consortium name="Pathogen Informatics"/>
        </authorList>
    </citation>
    <scope>NUCLEOTIDE SEQUENCE [LARGE SCALE GENOMIC DNA]</scope>
    <source>
        <strain evidence="2 3">A1104</strain>
        <strain evidence="1 4">D4891</strain>
    </source>
</reference>
<protein>
    <submittedName>
        <fullName evidence="1">Uncharacterized protein</fullName>
    </submittedName>
</protein>
<dbReference type="Proteomes" id="UP000042394">
    <property type="component" value="Unassembled WGS sequence"/>
</dbReference>
<evidence type="ECO:0000313" key="3">
    <source>
        <dbReference type="Proteomes" id="UP000041314"/>
    </source>
</evidence>
<name>A0A655C845_SALET</name>
<sequence>MQFTFRLVAAEPFAHKSPGFRYQFVHLQRLQILLFALLIFPFDTTAAGGHNSYVRDVERGEQCRREGDIGRDVAANLRIILGLVGNQPQLCHKLQRPCGAGDGQIATF</sequence>
<dbReference type="Proteomes" id="UP000041314">
    <property type="component" value="Unassembled WGS sequence"/>
</dbReference>
<gene>
    <name evidence="2" type="ORF">ERS008198_03863</name>
    <name evidence="1" type="ORF">ERS008207_01593</name>
</gene>
<dbReference type="EMBL" id="CQPA01000042">
    <property type="protein sequence ID" value="CNU91198.1"/>
    <property type="molecule type" value="Genomic_DNA"/>
</dbReference>